<keyword evidence="7" id="KW-0503">Monooxygenase</keyword>
<evidence type="ECO:0000256" key="5">
    <source>
        <dbReference type="ARBA" id="ARBA00022824"/>
    </source>
</evidence>
<feature type="non-terminal residue" evidence="9">
    <location>
        <position position="1"/>
    </location>
</feature>
<evidence type="ECO:0000256" key="4">
    <source>
        <dbReference type="ARBA" id="ARBA00022617"/>
    </source>
</evidence>
<keyword evidence="5" id="KW-0256">Endoplasmic reticulum</keyword>
<sequence>EFIVHDNSPDKYFSKLNYLEVLRRRTEKYGKQKLFCLWITYVPFVCLVKAEAVKELLVERRMLEKSLLYKWFKPILGCGLFTSGVAKWKQRKKLLASCFHLDVLRGFLSVFNEQSRKLVEFFQEETTKDFTYIETPVTLTTLDIICGR</sequence>
<dbReference type="GO" id="GO:0005506">
    <property type="term" value="F:iron ion binding"/>
    <property type="evidence" value="ECO:0007669"/>
    <property type="project" value="InterPro"/>
</dbReference>
<evidence type="ECO:0000313" key="9">
    <source>
        <dbReference type="EMBL" id="GBO31913.1"/>
    </source>
</evidence>
<evidence type="ECO:0000256" key="2">
    <source>
        <dbReference type="ARBA" id="ARBA00004586"/>
    </source>
</evidence>
<dbReference type="InterPro" id="IPR050196">
    <property type="entry name" value="Cytochrome_P450_Monoox"/>
</dbReference>
<evidence type="ECO:0000256" key="7">
    <source>
        <dbReference type="ARBA" id="ARBA00023033"/>
    </source>
</evidence>
<evidence type="ECO:0000256" key="8">
    <source>
        <dbReference type="ARBA" id="ARBA00023136"/>
    </source>
</evidence>
<dbReference type="InterPro" id="IPR036396">
    <property type="entry name" value="Cyt_P450_sf"/>
</dbReference>
<dbReference type="Gene3D" id="1.10.630.10">
    <property type="entry name" value="Cytochrome P450"/>
    <property type="match status" value="1"/>
</dbReference>
<protein>
    <submittedName>
        <fullName evidence="9">Cytochrome P450 4V2</fullName>
    </submittedName>
</protein>
<dbReference type="EMBL" id="BGPR01055314">
    <property type="protein sequence ID" value="GBO31913.1"/>
    <property type="molecule type" value="Genomic_DNA"/>
</dbReference>
<comment type="subcellular location">
    <subcellularLocation>
        <location evidence="2">Endoplasmic reticulum membrane</location>
    </subcellularLocation>
</comment>
<evidence type="ECO:0000256" key="1">
    <source>
        <dbReference type="ARBA" id="ARBA00001971"/>
    </source>
</evidence>
<keyword evidence="4" id="KW-0349">Heme</keyword>
<evidence type="ECO:0000256" key="3">
    <source>
        <dbReference type="ARBA" id="ARBA00010617"/>
    </source>
</evidence>
<dbReference type="GO" id="GO:0020037">
    <property type="term" value="F:heme binding"/>
    <property type="evidence" value="ECO:0007669"/>
    <property type="project" value="InterPro"/>
</dbReference>
<dbReference type="PANTHER" id="PTHR24291">
    <property type="entry name" value="CYTOCHROME P450 FAMILY 4"/>
    <property type="match status" value="1"/>
</dbReference>
<comment type="cofactor">
    <cofactor evidence="1">
        <name>heme</name>
        <dbReference type="ChEBI" id="CHEBI:30413"/>
    </cofactor>
</comment>
<name>A0A4Y2W2I2_ARAVE</name>
<dbReference type="GO" id="GO:0005789">
    <property type="term" value="C:endoplasmic reticulum membrane"/>
    <property type="evidence" value="ECO:0007669"/>
    <property type="project" value="UniProtKB-SubCell"/>
</dbReference>
<keyword evidence="10" id="KW-1185">Reference proteome</keyword>
<keyword evidence="7" id="KW-0560">Oxidoreductase</keyword>
<evidence type="ECO:0000256" key="6">
    <source>
        <dbReference type="ARBA" id="ARBA00023004"/>
    </source>
</evidence>
<evidence type="ECO:0000313" key="10">
    <source>
        <dbReference type="Proteomes" id="UP000499080"/>
    </source>
</evidence>
<dbReference type="Pfam" id="PF00067">
    <property type="entry name" value="p450"/>
    <property type="match status" value="1"/>
</dbReference>
<dbReference type="OrthoDB" id="6434159at2759"/>
<dbReference type="GO" id="GO:0004497">
    <property type="term" value="F:monooxygenase activity"/>
    <property type="evidence" value="ECO:0007669"/>
    <property type="project" value="UniProtKB-KW"/>
</dbReference>
<dbReference type="SUPFAM" id="SSF48264">
    <property type="entry name" value="Cytochrome P450"/>
    <property type="match status" value="1"/>
</dbReference>
<dbReference type="AlphaFoldDB" id="A0A4Y2W2I2"/>
<comment type="similarity">
    <text evidence="3">Belongs to the cytochrome P450 family.</text>
</comment>
<comment type="caution">
    <text evidence="9">The sequence shown here is derived from an EMBL/GenBank/DDBJ whole genome shotgun (WGS) entry which is preliminary data.</text>
</comment>
<keyword evidence="4" id="KW-0479">Metal-binding</keyword>
<proteinExistence type="inferred from homology"/>
<keyword evidence="6" id="KW-0408">Iron</keyword>
<dbReference type="InterPro" id="IPR001128">
    <property type="entry name" value="Cyt_P450"/>
</dbReference>
<accession>A0A4Y2W2I2</accession>
<dbReference type="Proteomes" id="UP000499080">
    <property type="component" value="Unassembled WGS sequence"/>
</dbReference>
<dbReference type="GO" id="GO:0016705">
    <property type="term" value="F:oxidoreductase activity, acting on paired donors, with incorporation or reduction of molecular oxygen"/>
    <property type="evidence" value="ECO:0007669"/>
    <property type="project" value="InterPro"/>
</dbReference>
<keyword evidence="8" id="KW-0472">Membrane</keyword>
<reference evidence="9 10" key="1">
    <citation type="journal article" date="2019" name="Sci. Rep.">
        <title>Orb-weaving spider Araneus ventricosus genome elucidates the spidroin gene catalogue.</title>
        <authorList>
            <person name="Kono N."/>
            <person name="Nakamura H."/>
            <person name="Ohtoshi R."/>
            <person name="Moran D.A.P."/>
            <person name="Shinohara A."/>
            <person name="Yoshida Y."/>
            <person name="Fujiwara M."/>
            <person name="Mori M."/>
            <person name="Tomita M."/>
            <person name="Arakawa K."/>
        </authorList>
    </citation>
    <scope>NUCLEOTIDE SEQUENCE [LARGE SCALE GENOMIC DNA]</scope>
</reference>
<organism evidence="9 10">
    <name type="scientific">Araneus ventricosus</name>
    <name type="common">Orbweaver spider</name>
    <name type="synonym">Epeira ventricosa</name>
    <dbReference type="NCBI Taxonomy" id="182803"/>
    <lineage>
        <taxon>Eukaryota</taxon>
        <taxon>Metazoa</taxon>
        <taxon>Ecdysozoa</taxon>
        <taxon>Arthropoda</taxon>
        <taxon>Chelicerata</taxon>
        <taxon>Arachnida</taxon>
        <taxon>Araneae</taxon>
        <taxon>Araneomorphae</taxon>
        <taxon>Entelegynae</taxon>
        <taxon>Araneoidea</taxon>
        <taxon>Araneidae</taxon>
        <taxon>Araneus</taxon>
    </lineage>
</organism>
<gene>
    <name evidence="9" type="primary">Cyp4v2_27</name>
    <name evidence="9" type="ORF">AVEN_30004_1</name>
</gene>
<dbReference type="PANTHER" id="PTHR24291:SF189">
    <property type="entry name" value="CYTOCHROME P450 4C3-RELATED"/>
    <property type="match status" value="1"/>
</dbReference>